<dbReference type="GO" id="GO:0050840">
    <property type="term" value="F:extracellular matrix binding"/>
    <property type="evidence" value="ECO:0007669"/>
    <property type="project" value="TreeGrafter"/>
</dbReference>
<feature type="compositionally biased region" description="Polar residues" evidence="10">
    <location>
        <begin position="191"/>
        <end position="200"/>
    </location>
</feature>
<dbReference type="GO" id="GO:0030198">
    <property type="term" value="P:extracellular matrix organization"/>
    <property type="evidence" value="ECO:0007669"/>
    <property type="project" value="TreeGrafter"/>
</dbReference>
<protein>
    <submittedName>
        <fullName evidence="15">SPARC-related modular calcium-binding protein 1 isoform X1</fullName>
    </submittedName>
</protein>
<feature type="chain" id="PRO_5037641700" evidence="11">
    <location>
        <begin position="22"/>
        <end position="556"/>
    </location>
</feature>
<dbReference type="CDD" id="cd00104">
    <property type="entry name" value="KAZAL_FS"/>
    <property type="match status" value="1"/>
</dbReference>
<dbReference type="Gene3D" id="4.10.800.10">
    <property type="entry name" value="Thyroglobulin type-1"/>
    <property type="match status" value="2"/>
</dbReference>
<reference evidence="15" key="2">
    <citation type="submission" date="2025-08" db="UniProtKB">
        <authorList>
            <consortium name="RefSeq"/>
        </authorList>
    </citation>
    <scope>IDENTIFICATION</scope>
    <source>
        <tissue evidence="15">Blood</tissue>
    </source>
</reference>
<dbReference type="RefSeq" id="XP_017331429.2">
    <property type="nucleotide sequence ID" value="XM_017475940.3"/>
</dbReference>
<dbReference type="PROSITE" id="PS51465">
    <property type="entry name" value="KAZAL_2"/>
    <property type="match status" value="1"/>
</dbReference>
<dbReference type="GO" id="GO:0005604">
    <property type="term" value="C:basement membrane"/>
    <property type="evidence" value="ECO:0007669"/>
    <property type="project" value="TreeGrafter"/>
</dbReference>
<dbReference type="Pfam" id="PF16597">
    <property type="entry name" value="Thyroglob_assoc"/>
    <property type="match status" value="1"/>
</dbReference>
<dbReference type="SMART" id="SM00280">
    <property type="entry name" value="KAZAL"/>
    <property type="match status" value="1"/>
</dbReference>
<dbReference type="InterPro" id="IPR002350">
    <property type="entry name" value="Kazal_dom"/>
</dbReference>
<keyword evidence="4 11" id="KW-0732">Signal</keyword>
<dbReference type="InterPro" id="IPR011992">
    <property type="entry name" value="EF-hand-dom_pair"/>
</dbReference>
<organism evidence="14 15">
    <name type="scientific">Ictalurus punctatus</name>
    <name type="common">Channel catfish</name>
    <name type="synonym">Silurus punctatus</name>
    <dbReference type="NCBI Taxonomy" id="7998"/>
    <lineage>
        <taxon>Eukaryota</taxon>
        <taxon>Metazoa</taxon>
        <taxon>Chordata</taxon>
        <taxon>Craniata</taxon>
        <taxon>Vertebrata</taxon>
        <taxon>Euteleostomi</taxon>
        <taxon>Actinopterygii</taxon>
        <taxon>Neopterygii</taxon>
        <taxon>Teleostei</taxon>
        <taxon>Ostariophysi</taxon>
        <taxon>Siluriformes</taxon>
        <taxon>Ictaluridae</taxon>
        <taxon>Ictalurus</taxon>
    </lineage>
</organism>
<dbReference type="InterPro" id="IPR036058">
    <property type="entry name" value="Kazal_dom_sf"/>
</dbReference>
<evidence type="ECO:0000256" key="2">
    <source>
        <dbReference type="ARBA" id="ARBA00022525"/>
    </source>
</evidence>
<feature type="domain" description="Thyroglobulin type-1" evidence="12">
    <location>
        <begin position="274"/>
        <end position="342"/>
    </location>
</feature>
<dbReference type="PROSITE" id="PS00018">
    <property type="entry name" value="EF_HAND_1"/>
    <property type="match status" value="2"/>
</dbReference>
<dbReference type="Pfam" id="PF07648">
    <property type="entry name" value="Kazal_2"/>
    <property type="match status" value="1"/>
</dbReference>
<evidence type="ECO:0000256" key="9">
    <source>
        <dbReference type="PROSITE-ProRule" id="PRU00500"/>
    </source>
</evidence>
<dbReference type="InterPro" id="IPR018247">
    <property type="entry name" value="EF_Hand_1_Ca_BS"/>
</dbReference>
<evidence type="ECO:0000256" key="3">
    <source>
        <dbReference type="ARBA" id="ARBA00022723"/>
    </source>
</evidence>
<dbReference type="CTD" id="64093"/>
<dbReference type="PROSITE" id="PS00484">
    <property type="entry name" value="THYROGLOBULIN_1_1"/>
    <property type="match status" value="2"/>
</dbReference>
<dbReference type="Gene3D" id="1.10.238.10">
    <property type="entry name" value="EF-hand"/>
    <property type="match status" value="1"/>
</dbReference>
<dbReference type="InterPro" id="IPR019577">
    <property type="entry name" value="SPARC/Testican_Ca-bd-dom"/>
</dbReference>
<dbReference type="PROSITE" id="PS51162">
    <property type="entry name" value="THYROGLOBULIN_1_2"/>
    <property type="match status" value="2"/>
</dbReference>
<keyword evidence="6" id="KW-0106">Calcium</keyword>
<gene>
    <name evidence="15" type="primary">smoc1</name>
</gene>
<keyword evidence="7 9" id="KW-1015">Disulfide bond</keyword>
<keyword evidence="2" id="KW-0964">Secreted</keyword>
<dbReference type="PANTHER" id="PTHR12352">
    <property type="entry name" value="SECRETED MODULAR CALCIUM-BINDING PROTEIN"/>
    <property type="match status" value="1"/>
</dbReference>
<dbReference type="SMART" id="SM00211">
    <property type="entry name" value="TY"/>
    <property type="match status" value="2"/>
</dbReference>
<sequence length="556" mass="61339">MFLHHLVVLCSLTLFVTRISAQKSNGQRWLIGDRDNHCTVACSKTHVKPVCGSDGRSYDTNCELQRAKCKDRTLTLAYRGRCKGKLYGRIDQSPMLTVPTLTSEGKELEIKGLSKCLVERSLALEQAKMAQESIFIPECNEDGTFAQVQCHTLTGYCWCVTTEGKPISGTSVQNKTPVCSGNVHEFMGTHAGTSGMTGSVTDKPPGPPSSGRKVSFRFFLTLNPDDGSKPTPTMETYIIPDGEEITAPTLRDKQTLPYSKDKQNSSSSRKPEKVPSCDQERQTALDEARQNPRDGVFVPDCGLLGLYKPVQCHQSTGYCWCVVVDTGRPIPGTSARYKKPECAVRSPVTDMEDPFRDRDLNGCPDGKKIEFITSLLDALTTDMVNTINSPTPSGGGRFAEPDPSHTLEERVVQWYFFQLDNNGSHDISKREMKPFKRYVKKKAKPKKCARKFTDYCDLNKDKAISLQELKGCLGVNKEGTTTSSSSQGTRQGTNLFTALHFPQPPPAGIGVHAPLKYFQTEAEQPSRSSRFKSLDSVSMAAITANQAISMKACRLL</sequence>
<feature type="disulfide bond" evidence="9">
    <location>
        <begin position="150"/>
        <end position="157"/>
    </location>
</feature>
<dbReference type="GO" id="GO:0005615">
    <property type="term" value="C:extracellular space"/>
    <property type="evidence" value="ECO:0007669"/>
    <property type="project" value="TreeGrafter"/>
</dbReference>
<dbReference type="PANTHER" id="PTHR12352:SF13">
    <property type="entry name" value="SPARC-RELATED MODULAR CALCIUM-BINDING PROTEIN 1"/>
    <property type="match status" value="1"/>
</dbReference>
<evidence type="ECO:0000256" key="8">
    <source>
        <dbReference type="ARBA" id="ARBA00023180"/>
    </source>
</evidence>
<evidence type="ECO:0000256" key="5">
    <source>
        <dbReference type="ARBA" id="ARBA00022737"/>
    </source>
</evidence>
<dbReference type="SUPFAM" id="SSF47473">
    <property type="entry name" value="EF-hand"/>
    <property type="match status" value="1"/>
</dbReference>
<dbReference type="InterPro" id="IPR000716">
    <property type="entry name" value="Thyroglobulin_1"/>
</dbReference>
<dbReference type="FunFam" id="4.10.800.10:FF:000004">
    <property type="entry name" value="SPARC-related modular calcium-binding protein 1"/>
    <property type="match status" value="2"/>
</dbReference>
<dbReference type="SUPFAM" id="SSF57610">
    <property type="entry name" value="Thyroglobulin type-1 domain"/>
    <property type="match status" value="2"/>
</dbReference>
<feature type="domain" description="Thyroglobulin type-1" evidence="12">
    <location>
        <begin position="113"/>
        <end position="179"/>
    </location>
</feature>
<dbReference type="Proteomes" id="UP000221080">
    <property type="component" value="Chromosome 9"/>
</dbReference>
<keyword evidence="3" id="KW-0479">Metal-binding</keyword>
<feature type="signal peptide" evidence="11">
    <location>
        <begin position="1"/>
        <end position="21"/>
    </location>
</feature>
<evidence type="ECO:0000256" key="11">
    <source>
        <dbReference type="SAM" id="SignalP"/>
    </source>
</evidence>
<evidence type="ECO:0000259" key="13">
    <source>
        <dbReference type="PROSITE" id="PS51465"/>
    </source>
</evidence>
<dbReference type="SUPFAM" id="SSF100895">
    <property type="entry name" value="Kazal-type serine protease inhibitors"/>
    <property type="match status" value="1"/>
</dbReference>
<evidence type="ECO:0000313" key="14">
    <source>
        <dbReference type="Proteomes" id="UP000221080"/>
    </source>
</evidence>
<feature type="region of interest" description="Disordered" evidence="10">
    <location>
        <begin position="190"/>
        <end position="292"/>
    </location>
</feature>
<evidence type="ECO:0000256" key="7">
    <source>
        <dbReference type="ARBA" id="ARBA00023157"/>
    </source>
</evidence>
<dbReference type="KEGG" id="ipu:108269853"/>
<feature type="domain" description="Kazal-like" evidence="13">
    <location>
        <begin position="32"/>
        <end position="84"/>
    </location>
</feature>
<proteinExistence type="predicted"/>
<evidence type="ECO:0000256" key="1">
    <source>
        <dbReference type="ARBA" id="ARBA00004498"/>
    </source>
</evidence>
<evidence type="ECO:0000256" key="6">
    <source>
        <dbReference type="ARBA" id="ARBA00022837"/>
    </source>
</evidence>
<keyword evidence="8" id="KW-0325">Glycoprotein</keyword>
<keyword evidence="5" id="KW-0677">Repeat</keyword>
<feature type="disulfide bond" evidence="9">
    <location>
        <begin position="159"/>
        <end position="179"/>
    </location>
</feature>
<feature type="disulfide bond" evidence="9">
    <location>
        <begin position="312"/>
        <end position="319"/>
    </location>
</feature>
<dbReference type="InterPro" id="IPR036857">
    <property type="entry name" value="Thyroglobulin_1_sf"/>
</dbReference>
<dbReference type="OrthoDB" id="5986054at2759"/>
<dbReference type="Pfam" id="PF10591">
    <property type="entry name" value="SPARC_Ca_bdg"/>
    <property type="match status" value="1"/>
</dbReference>
<dbReference type="AlphaFoldDB" id="A0A2D0RLN9"/>
<dbReference type="CDD" id="cd00191">
    <property type="entry name" value="TY"/>
    <property type="match status" value="2"/>
</dbReference>
<dbReference type="GO" id="GO:0005509">
    <property type="term" value="F:calcium ion binding"/>
    <property type="evidence" value="ECO:0007669"/>
    <property type="project" value="InterPro"/>
</dbReference>
<name>A0A2D0RLN9_ICTPU</name>
<evidence type="ECO:0000313" key="15">
    <source>
        <dbReference type="RefSeq" id="XP_017331429.2"/>
    </source>
</evidence>
<feature type="compositionally biased region" description="Basic and acidic residues" evidence="10">
    <location>
        <begin position="250"/>
        <end position="292"/>
    </location>
</feature>
<comment type="caution">
    <text evidence="9">Lacks conserved residue(s) required for the propagation of feature annotation.</text>
</comment>
<dbReference type="InterPro" id="IPR051950">
    <property type="entry name" value="Dev_reg/Prot_inhib"/>
</dbReference>
<dbReference type="GO" id="GO:0008201">
    <property type="term" value="F:heparin binding"/>
    <property type="evidence" value="ECO:0007669"/>
    <property type="project" value="TreeGrafter"/>
</dbReference>
<dbReference type="GeneID" id="108269853"/>
<evidence type="ECO:0000256" key="10">
    <source>
        <dbReference type="SAM" id="MobiDB-lite"/>
    </source>
</evidence>
<comment type="subcellular location">
    <subcellularLocation>
        <location evidence="1">Secreted</location>
        <location evidence="1">Extracellular space</location>
        <location evidence="1">Extracellular matrix</location>
    </subcellularLocation>
</comment>
<evidence type="ECO:0000259" key="12">
    <source>
        <dbReference type="PROSITE" id="PS51162"/>
    </source>
</evidence>
<accession>A0A2D0RLN9</accession>
<dbReference type="Pfam" id="PF00086">
    <property type="entry name" value="Thyroglobulin_1"/>
    <property type="match status" value="2"/>
</dbReference>
<reference evidence="14" key="1">
    <citation type="journal article" date="2016" name="Nat. Commun.">
        <title>The channel catfish genome sequence provides insights into the evolution of scale formation in teleosts.</title>
        <authorList>
            <person name="Liu Z."/>
            <person name="Liu S."/>
            <person name="Yao J."/>
            <person name="Bao L."/>
            <person name="Zhang J."/>
            <person name="Li Y."/>
            <person name="Jiang C."/>
            <person name="Sun L."/>
            <person name="Wang R."/>
            <person name="Zhang Y."/>
            <person name="Zhou T."/>
            <person name="Zeng Q."/>
            <person name="Fu Q."/>
            <person name="Gao S."/>
            <person name="Li N."/>
            <person name="Koren S."/>
            <person name="Jiang Y."/>
            <person name="Zimin A."/>
            <person name="Xu P."/>
            <person name="Phillippy A.M."/>
            <person name="Geng X."/>
            <person name="Song L."/>
            <person name="Sun F."/>
            <person name="Li C."/>
            <person name="Wang X."/>
            <person name="Chen A."/>
            <person name="Jin Y."/>
            <person name="Yuan Z."/>
            <person name="Yang Y."/>
            <person name="Tan S."/>
            <person name="Peatman E."/>
            <person name="Lu J."/>
            <person name="Qin Z."/>
            <person name="Dunham R."/>
            <person name="Li Z."/>
            <person name="Sonstegard T."/>
            <person name="Feng J."/>
            <person name="Danzmann R.G."/>
            <person name="Schroeder S."/>
            <person name="Scheffler B."/>
            <person name="Duke M.V."/>
            <person name="Ballard L."/>
            <person name="Kucuktas H."/>
            <person name="Kaltenboeck L."/>
            <person name="Liu H."/>
            <person name="Armbruster J."/>
            <person name="Xie Y."/>
            <person name="Kirby M.L."/>
            <person name="Tian Y."/>
            <person name="Flanagan M.E."/>
            <person name="Mu W."/>
            <person name="Waldbieser G.C."/>
        </authorList>
    </citation>
    <scope>NUCLEOTIDE SEQUENCE [LARGE SCALE GENOMIC DNA]</scope>
    <source>
        <strain evidence="14">SDA103</strain>
    </source>
</reference>
<evidence type="ECO:0000256" key="4">
    <source>
        <dbReference type="ARBA" id="ARBA00022729"/>
    </source>
</evidence>
<dbReference type="Gene3D" id="3.30.60.30">
    <property type="match status" value="1"/>
</dbReference>
<keyword evidence="14" id="KW-1185">Reference proteome</keyword>